<protein>
    <submittedName>
        <fullName evidence="3">Uncharacterized protein</fullName>
    </submittedName>
</protein>
<evidence type="ECO:0000256" key="2">
    <source>
        <dbReference type="SAM" id="Phobius"/>
    </source>
</evidence>
<keyword evidence="2" id="KW-0812">Transmembrane</keyword>
<accession>A0AAW0PUT6</accession>
<keyword evidence="4" id="KW-1185">Reference proteome</keyword>
<organism evidence="3 4">
    <name type="scientific">Mugilogobius chulae</name>
    <name type="common">yellowstripe goby</name>
    <dbReference type="NCBI Taxonomy" id="88201"/>
    <lineage>
        <taxon>Eukaryota</taxon>
        <taxon>Metazoa</taxon>
        <taxon>Chordata</taxon>
        <taxon>Craniata</taxon>
        <taxon>Vertebrata</taxon>
        <taxon>Euteleostomi</taxon>
        <taxon>Actinopterygii</taxon>
        <taxon>Neopterygii</taxon>
        <taxon>Teleostei</taxon>
        <taxon>Neoteleostei</taxon>
        <taxon>Acanthomorphata</taxon>
        <taxon>Gobiaria</taxon>
        <taxon>Gobiiformes</taxon>
        <taxon>Gobioidei</taxon>
        <taxon>Gobiidae</taxon>
        <taxon>Gobionellinae</taxon>
        <taxon>Mugilogobius</taxon>
    </lineage>
</organism>
<evidence type="ECO:0000256" key="1">
    <source>
        <dbReference type="SAM" id="MobiDB-lite"/>
    </source>
</evidence>
<name>A0AAW0PUT6_9GOBI</name>
<feature type="region of interest" description="Disordered" evidence="1">
    <location>
        <begin position="117"/>
        <end position="158"/>
    </location>
</feature>
<gene>
    <name evidence="3" type="ORF">WMY93_002802</name>
</gene>
<feature type="transmembrane region" description="Helical" evidence="2">
    <location>
        <begin position="12"/>
        <end position="30"/>
    </location>
</feature>
<evidence type="ECO:0000313" key="4">
    <source>
        <dbReference type="Proteomes" id="UP001460270"/>
    </source>
</evidence>
<keyword evidence="2" id="KW-1133">Transmembrane helix</keyword>
<dbReference type="Proteomes" id="UP001460270">
    <property type="component" value="Unassembled WGS sequence"/>
</dbReference>
<comment type="caution">
    <text evidence="3">The sequence shown here is derived from an EMBL/GenBank/DDBJ whole genome shotgun (WGS) entry which is preliminary data.</text>
</comment>
<reference evidence="4" key="1">
    <citation type="submission" date="2024-04" db="EMBL/GenBank/DDBJ databases">
        <title>Salinicola lusitanus LLJ914,a marine bacterium isolated from the Okinawa Trough.</title>
        <authorList>
            <person name="Li J."/>
        </authorList>
    </citation>
    <scope>NUCLEOTIDE SEQUENCE [LARGE SCALE GENOMIC DNA]</scope>
</reference>
<keyword evidence="2" id="KW-0472">Membrane</keyword>
<feature type="compositionally biased region" description="Polar residues" evidence="1">
    <location>
        <begin position="117"/>
        <end position="136"/>
    </location>
</feature>
<dbReference type="AlphaFoldDB" id="A0AAW0PUT6"/>
<feature type="compositionally biased region" description="Basic and acidic residues" evidence="1">
    <location>
        <begin position="137"/>
        <end position="150"/>
    </location>
</feature>
<evidence type="ECO:0000313" key="3">
    <source>
        <dbReference type="EMBL" id="KAK7939476.1"/>
    </source>
</evidence>
<sequence length="158" mass="18076">MSHSLYNASASRFIPIQGFLVLDAGIFGLLKRKREAAERRGRTTCYDLAQNAVRFQPSIQLKPQFVPDICYTPLQRSDLHHSPKSIAAFPLKRVRNLIRAGQVILIKAGPLRRYKTRGQTNAMPLYSSELNPNKSDSWTRTEQDHGQERSKNKRRTRG</sequence>
<proteinExistence type="predicted"/>
<dbReference type="EMBL" id="JBBPFD010000002">
    <property type="protein sequence ID" value="KAK7939476.1"/>
    <property type="molecule type" value="Genomic_DNA"/>
</dbReference>